<accession>A0A433PR98</accession>
<sequence>MLYYLILTRTSTKCISPTTEGPVGAARSVRGAGGGHGGKRRENAWELEVGNEIDRRLDNRLKGHPAFHDMSCLSKNGPVVQRPAASLSTTDAHVPFPPAPPPPPP</sequence>
<comment type="caution">
    <text evidence="2">The sequence shown here is derived from an EMBL/GenBank/DDBJ whole genome shotgun (WGS) entry which is preliminary data.</text>
</comment>
<dbReference type="Proteomes" id="UP000274822">
    <property type="component" value="Unassembled WGS sequence"/>
</dbReference>
<feature type="non-terminal residue" evidence="2">
    <location>
        <position position="105"/>
    </location>
</feature>
<organism evidence="2 3">
    <name type="scientific">Jimgerdemannia flammicorona</name>
    <dbReference type="NCBI Taxonomy" id="994334"/>
    <lineage>
        <taxon>Eukaryota</taxon>
        <taxon>Fungi</taxon>
        <taxon>Fungi incertae sedis</taxon>
        <taxon>Mucoromycota</taxon>
        <taxon>Mucoromycotina</taxon>
        <taxon>Endogonomycetes</taxon>
        <taxon>Endogonales</taxon>
        <taxon>Endogonaceae</taxon>
        <taxon>Jimgerdemannia</taxon>
    </lineage>
</organism>
<feature type="compositionally biased region" description="Pro residues" evidence="1">
    <location>
        <begin position="95"/>
        <end position="105"/>
    </location>
</feature>
<proteinExistence type="predicted"/>
<dbReference type="AlphaFoldDB" id="A0A433PR98"/>
<evidence type="ECO:0000313" key="2">
    <source>
        <dbReference type="EMBL" id="RUS20046.1"/>
    </source>
</evidence>
<name>A0A433PR98_9FUNG</name>
<feature type="region of interest" description="Disordered" evidence="1">
    <location>
        <begin position="71"/>
        <end position="105"/>
    </location>
</feature>
<reference evidence="2 3" key="1">
    <citation type="journal article" date="2018" name="New Phytol.">
        <title>Phylogenomics of Endogonaceae and evolution of mycorrhizas within Mucoromycota.</title>
        <authorList>
            <person name="Chang Y."/>
            <person name="Desiro A."/>
            <person name="Na H."/>
            <person name="Sandor L."/>
            <person name="Lipzen A."/>
            <person name="Clum A."/>
            <person name="Barry K."/>
            <person name="Grigoriev I.V."/>
            <person name="Martin F.M."/>
            <person name="Stajich J.E."/>
            <person name="Smith M.E."/>
            <person name="Bonito G."/>
            <person name="Spatafora J.W."/>
        </authorList>
    </citation>
    <scope>NUCLEOTIDE SEQUENCE [LARGE SCALE GENOMIC DNA]</scope>
    <source>
        <strain evidence="2 3">AD002</strain>
    </source>
</reference>
<protein>
    <submittedName>
        <fullName evidence="2">Uncharacterized protein</fullName>
    </submittedName>
</protein>
<gene>
    <name evidence="2" type="ORF">BC938DRAFT_475639</name>
</gene>
<evidence type="ECO:0000313" key="3">
    <source>
        <dbReference type="Proteomes" id="UP000274822"/>
    </source>
</evidence>
<feature type="region of interest" description="Disordered" evidence="1">
    <location>
        <begin position="18"/>
        <end position="42"/>
    </location>
</feature>
<keyword evidence="3" id="KW-1185">Reference proteome</keyword>
<dbReference type="EMBL" id="RBNJ01021272">
    <property type="protein sequence ID" value="RUS20046.1"/>
    <property type="molecule type" value="Genomic_DNA"/>
</dbReference>
<evidence type="ECO:0000256" key="1">
    <source>
        <dbReference type="SAM" id="MobiDB-lite"/>
    </source>
</evidence>